<dbReference type="Gene3D" id="3.40.50.2000">
    <property type="entry name" value="Glycogen Phosphorylase B"/>
    <property type="match status" value="1"/>
</dbReference>
<evidence type="ECO:0000313" key="1">
    <source>
        <dbReference type="EMBL" id="OCB78221.1"/>
    </source>
</evidence>
<dbReference type="Proteomes" id="UP000093343">
    <property type="component" value="Unassembled WGS sequence"/>
</dbReference>
<keyword evidence="2" id="KW-1185">Reference proteome</keyword>
<dbReference type="EMBL" id="LVEN01000001">
    <property type="protein sequence ID" value="OCB78221.1"/>
    <property type="molecule type" value="Genomic_DNA"/>
</dbReference>
<accession>A0ABX2XPX6</accession>
<comment type="caution">
    <text evidence="1">The sequence shown here is derived from an EMBL/GenBank/DDBJ whole genome shotgun (WGS) entry which is preliminary data.</text>
</comment>
<dbReference type="PANTHER" id="PTHR12526">
    <property type="entry name" value="GLYCOSYLTRANSFERASE"/>
    <property type="match status" value="1"/>
</dbReference>
<dbReference type="SUPFAM" id="SSF53756">
    <property type="entry name" value="UDP-Glycosyltransferase/glycogen phosphorylase"/>
    <property type="match status" value="1"/>
</dbReference>
<proteinExistence type="predicted"/>
<dbReference type="Pfam" id="PF13692">
    <property type="entry name" value="Glyco_trans_1_4"/>
    <property type="match status" value="1"/>
</dbReference>
<evidence type="ECO:0000313" key="2">
    <source>
        <dbReference type="Proteomes" id="UP000093343"/>
    </source>
</evidence>
<dbReference type="PANTHER" id="PTHR12526:SF630">
    <property type="entry name" value="GLYCOSYLTRANSFERASE"/>
    <property type="match status" value="1"/>
</dbReference>
<gene>
    <name evidence="1" type="ORF">FLP_00500</name>
</gene>
<protein>
    <submittedName>
        <fullName evidence="1">Amine oxidase</fullName>
    </submittedName>
</protein>
<reference evidence="2" key="1">
    <citation type="submission" date="2016-03" db="EMBL/GenBank/DDBJ databases">
        <title>Draft genome sequence of Paenibacillus glacialis DSM 22343.</title>
        <authorList>
            <person name="Shin S.-K."/>
            <person name="Yi H."/>
        </authorList>
    </citation>
    <scope>NUCLEOTIDE SEQUENCE [LARGE SCALE GENOMIC DNA]</scope>
    <source>
        <strain evidence="2">CCUG 60099</strain>
    </source>
</reference>
<dbReference type="RefSeq" id="WP_065447545.1">
    <property type="nucleotide sequence ID" value="NZ_LVEN01000001.1"/>
</dbReference>
<name>A0ABX2XPX6_9FLAO</name>
<organism evidence="1 2">
    <name type="scientific">Flavobacterium piscis</name>
    <dbReference type="NCBI Taxonomy" id="1114874"/>
    <lineage>
        <taxon>Bacteria</taxon>
        <taxon>Pseudomonadati</taxon>
        <taxon>Bacteroidota</taxon>
        <taxon>Flavobacteriia</taxon>
        <taxon>Flavobacteriales</taxon>
        <taxon>Flavobacteriaceae</taxon>
        <taxon>Flavobacterium</taxon>
    </lineage>
</organism>
<sequence>MINNLTNTQKKTITKTDLLDSGAPQYYDMIVFCHLRWQFVYQRPQHIISRLASNMKVLFIEEPVHHHQDNNSCGNLMVITEKLHVLQPYVKDIESIIAILPVYIKNKTIPVGWFYSASFSPLLEQINFETVVYDCMDELSLFKGAPVHLINQEKYLMAHADIVFTGGKSLYESKKQLHSNVYCFPSSVDEEHFAQALNGISPAADIASLPKPIVGYYGVIDERIDLDLLHKCAKKLPDVSFVMIGPLAKIEDADLPKENNIHYLGMKSYNELPHYLKAFDIAMMPFALNDATKYISPTKTLEYMAAGKPIISTKITDVVRDYSQSVTLIENDGEFCDAIRTLLTKNRLEMEMEYNKILEKTSWNATADKMESIIKKFAK</sequence>